<proteinExistence type="evidence at transcript level"/>
<dbReference type="GO" id="GO:0005576">
    <property type="term" value="C:extracellular region"/>
    <property type="evidence" value="ECO:0007669"/>
    <property type="project" value="UniProtKB-SubCell"/>
</dbReference>
<keyword evidence="4 6" id="KW-0732">Signal</keyword>
<evidence type="ECO:0000256" key="4">
    <source>
        <dbReference type="ARBA" id="ARBA00022729"/>
    </source>
</evidence>
<feature type="chain" id="PRO_5028837089" evidence="6">
    <location>
        <begin position="18"/>
        <end position="87"/>
    </location>
</feature>
<protein>
    <submittedName>
        <fullName evidence="7">Uncharacterized protein</fullName>
    </submittedName>
</protein>
<evidence type="ECO:0000256" key="1">
    <source>
        <dbReference type="ARBA" id="ARBA00004613"/>
    </source>
</evidence>
<accession>A0A7G7FEU9</accession>
<feature type="signal peptide" evidence="6">
    <location>
        <begin position="1"/>
        <end position="17"/>
    </location>
</feature>
<dbReference type="AlphaFoldDB" id="A0A7G7FEU9"/>
<dbReference type="EMBL" id="MT725466">
    <property type="protein sequence ID" value="QNF22867.1"/>
    <property type="molecule type" value="mRNA"/>
</dbReference>
<keyword evidence="3" id="KW-0800">Toxin</keyword>
<evidence type="ECO:0000256" key="5">
    <source>
        <dbReference type="ARBA" id="ARBA00023157"/>
    </source>
</evidence>
<keyword evidence="2" id="KW-0964">Secreted</keyword>
<evidence type="ECO:0000256" key="3">
    <source>
        <dbReference type="ARBA" id="ARBA00022656"/>
    </source>
</evidence>
<evidence type="ECO:0000313" key="7">
    <source>
        <dbReference type="EMBL" id="QNF22867.1"/>
    </source>
</evidence>
<keyword evidence="5" id="KW-1015">Disulfide bond</keyword>
<name>A0A7G7FEU9_LYCTA</name>
<reference evidence="7" key="1">
    <citation type="journal article" date="2020" name="Toxins">
        <title>Proteotranscriptomic Insights into the Venom Composition of the Wolf Spider Lycosa tarantula.</title>
        <authorList>
            <person name="Koua D."/>
            <person name="Mary R."/>
            <person name="Ebou A."/>
            <person name="Barrachina C."/>
            <person name="El Koulali K."/>
            <person name="Cazals G."/>
            <person name="Charnet P."/>
            <person name="Dutertre S."/>
        </authorList>
    </citation>
    <scope>NUCLEOTIDE SEQUENCE</scope>
    <source>
        <tissue evidence="7">Venom gland</tissue>
    </source>
</reference>
<dbReference type="Pfam" id="PF10530">
    <property type="entry name" value="Toxin_35"/>
    <property type="match status" value="1"/>
</dbReference>
<dbReference type="GO" id="GO:0090729">
    <property type="term" value="F:toxin activity"/>
    <property type="evidence" value="ECO:0007669"/>
    <property type="project" value="UniProtKB-KW"/>
</dbReference>
<sequence>MKLSIFFVLFFVAIVYCQPEFLDTEEDEAEEILPVAEEEREKTCITWRNSCMHNDKGCCWPWSCVCWSQTISKFSSKKERKCQCRLW</sequence>
<evidence type="ECO:0000256" key="2">
    <source>
        <dbReference type="ARBA" id="ARBA00022525"/>
    </source>
</evidence>
<comment type="subcellular location">
    <subcellularLocation>
        <location evidence="1">Secreted</location>
    </subcellularLocation>
</comment>
<evidence type="ECO:0000256" key="6">
    <source>
        <dbReference type="SAM" id="SignalP"/>
    </source>
</evidence>
<dbReference type="InterPro" id="IPR019553">
    <property type="entry name" value="Spider_toxin_CSTX_knottin"/>
</dbReference>
<organism evidence="7">
    <name type="scientific">Lycosa tarantula</name>
    <name type="common">Tarantula wolf spider</name>
    <name type="synonym">Aranea tarantula</name>
    <dbReference type="NCBI Taxonomy" id="332795"/>
    <lineage>
        <taxon>Eukaryota</taxon>
        <taxon>Metazoa</taxon>
        <taxon>Ecdysozoa</taxon>
        <taxon>Arthropoda</taxon>
        <taxon>Chelicerata</taxon>
        <taxon>Arachnida</taxon>
        <taxon>Araneae</taxon>
        <taxon>Araneomorphae</taxon>
        <taxon>Entelegynae</taxon>
        <taxon>Lycosoidea</taxon>
        <taxon>Lycosidae</taxon>
        <taxon>Lycosa</taxon>
    </lineage>
</organism>